<dbReference type="Pfam" id="PF01979">
    <property type="entry name" value="Amidohydro_1"/>
    <property type="match status" value="1"/>
</dbReference>
<dbReference type="GO" id="GO:0016810">
    <property type="term" value="F:hydrolase activity, acting on carbon-nitrogen (but not peptide) bonds"/>
    <property type="evidence" value="ECO:0007669"/>
    <property type="project" value="InterPro"/>
</dbReference>
<reference evidence="3" key="1">
    <citation type="journal article" date="2014" name="Int. J. Syst. Evol. Microbiol.">
        <title>Complete genome sequence of Corynebacterium casei LMG S-19264T (=DSM 44701T), isolated from a smear-ripened cheese.</title>
        <authorList>
            <consortium name="US DOE Joint Genome Institute (JGI-PGF)"/>
            <person name="Walter F."/>
            <person name="Albersmeier A."/>
            <person name="Kalinowski J."/>
            <person name="Ruckert C."/>
        </authorList>
    </citation>
    <scope>NUCLEOTIDE SEQUENCE</scope>
    <source>
        <strain evidence="3">VKM B-1513</strain>
    </source>
</reference>
<dbReference type="SUPFAM" id="SSF51556">
    <property type="entry name" value="Metallo-dependent hydrolases"/>
    <property type="match status" value="1"/>
</dbReference>
<dbReference type="Gene3D" id="3.30.110.90">
    <property type="entry name" value="Amidohydrolase"/>
    <property type="match status" value="1"/>
</dbReference>
<comment type="caution">
    <text evidence="3">The sequence shown here is derived from an EMBL/GenBank/DDBJ whole genome shotgun (WGS) entry which is preliminary data.</text>
</comment>
<gene>
    <name evidence="3" type="ORF">GCM10017621_05500</name>
</gene>
<dbReference type="Gene3D" id="3.40.50.10910">
    <property type="entry name" value="Amidohydrolase"/>
    <property type="match status" value="1"/>
</dbReference>
<dbReference type="InterPro" id="IPR051781">
    <property type="entry name" value="Metallo-dep_Hydrolase"/>
</dbReference>
<keyword evidence="1" id="KW-0732">Signal</keyword>
<evidence type="ECO:0000313" key="3">
    <source>
        <dbReference type="EMBL" id="GLK51042.1"/>
    </source>
</evidence>
<evidence type="ECO:0000256" key="1">
    <source>
        <dbReference type="SAM" id="SignalP"/>
    </source>
</evidence>
<evidence type="ECO:0000259" key="2">
    <source>
        <dbReference type="Pfam" id="PF01979"/>
    </source>
</evidence>
<dbReference type="SUPFAM" id="SSF51338">
    <property type="entry name" value="Composite domain of metallo-dependent hydrolases"/>
    <property type="match status" value="1"/>
</dbReference>
<proteinExistence type="predicted"/>
<organism evidence="3 4">
    <name type="scientific">Maricaulis virginensis</name>
    <dbReference type="NCBI Taxonomy" id="144022"/>
    <lineage>
        <taxon>Bacteria</taxon>
        <taxon>Pseudomonadati</taxon>
        <taxon>Pseudomonadota</taxon>
        <taxon>Alphaproteobacteria</taxon>
        <taxon>Maricaulales</taxon>
        <taxon>Maricaulaceae</taxon>
        <taxon>Maricaulis</taxon>
    </lineage>
</organism>
<dbReference type="PROSITE" id="PS51257">
    <property type="entry name" value="PROKAR_LIPOPROTEIN"/>
    <property type="match status" value="1"/>
</dbReference>
<sequence>MTLTLRPALPVLFAAALFACSPASDTETATTETAGTAAQTAEATRFTVMVGGTAIGALEVTPSGDSYSLDYEYRNNGRGPTLAEEITLDGAGMPLNWTIEGATTFGNPVDESFEYADSEARWTDTTGSDQAIPAEPAFYVPQNASPYWLAIAARALMDSEDMSLPAIPGGTLRLAEMERLDVSDGTDTRTVTSYALSGTSLDPTYFLMDGRAFFGVISPRFSVLAEGFEGEDERLRERATEYGARRYEDMQTRYAHNYGAPVRIRNVRVFDSVNATLGEPVSVVVVDDTIAAIEPLDAEPVDSEVIIDGNGGTLVPGLFEMHGHVGEDDAILNIAAGVTSIRDMGNDNEVLGELIERIRTGEIAGPRIFRSGFIEGRSQYNSNNGIIVESEAEAVAAVETYAEAGDFIQIKIYNSINPDWVPAMIETAHANGLRVSGHVPAFTNADAMIAAGYDELTHINQLMLGWVLEDGEDTRTLLRLTALRRLPALDLQSAPVQSTLDAMAERGVAIDPTLAIHEALLLSRNGQVSPGTVDYIDHMPVGVQRSARSAWADIATPEDDANYAGAFDQVRETIRMMHERGIFMVPGTDLGGAFAYHRELELYQSAGMSPAEILAWASHGMADYLGVADRLGSIAPGMRADFFLVPGNPVEDLADIKTISLVSSDGTFYYPTEIYPEFGIEPFTELPGVAVPN</sequence>
<dbReference type="AlphaFoldDB" id="A0A9W6MMC1"/>
<protein>
    <recommendedName>
        <fullName evidence="2">Amidohydrolase-related domain-containing protein</fullName>
    </recommendedName>
</protein>
<dbReference type="InterPro" id="IPR011059">
    <property type="entry name" value="Metal-dep_hydrolase_composite"/>
</dbReference>
<feature type="domain" description="Amidohydrolase-related" evidence="2">
    <location>
        <begin position="333"/>
        <end position="656"/>
    </location>
</feature>
<feature type="signal peptide" evidence="1">
    <location>
        <begin position="1"/>
        <end position="23"/>
    </location>
</feature>
<evidence type="ECO:0000313" key="4">
    <source>
        <dbReference type="Proteomes" id="UP001143486"/>
    </source>
</evidence>
<reference evidence="3" key="2">
    <citation type="submission" date="2023-01" db="EMBL/GenBank/DDBJ databases">
        <authorList>
            <person name="Sun Q."/>
            <person name="Evtushenko L."/>
        </authorList>
    </citation>
    <scope>NUCLEOTIDE SEQUENCE</scope>
    <source>
        <strain evidence="3">VKM B-1513</strain>
    </source>
</reference>
<name>A0A9W6MMC1_9PROT</name>
<dbReference type="EMBL" id="BSFE01000001">
    <property type="protein sequence ID" value="GLK51042.1"/>
    <property type="molecule type" value="Genomic_DNA"/>
</dbReference>
<dbReference type="InterPro" id="IPR006680">
    <property type="entry name" value="Amidohydro-rel"/>
</dbReference>
<keyword evidence="4" id="KW-1185">Reference proteome</keyword>
<dbReference type="InterPro" id="IPR032466">
    <property type="entry name" value="Metal_Hydrolase"/>
</dbReference>
<feature type="chain" id="PRO_5040965121" description="Amidohydrolase-related domain-containing protein" evidence="1">
    <location>
        <begin position="24"/>
        <end position="693"/>
    </location>
</feature>
<dbReference type="PANTHER" id="PTHR43135">
    <property type="entry name" value="ALPHA-D-RIBOSE 1-METHYLPHOSPHONATE 5-TRIPHOSPHATE DIPHOSPHATASE"/>
    <property type="match status" value="1"/>
</dbReference>
<dbReference type="Gene3D" id="1.20.58.520">
    <property type="entry name" value="Amidohydrolase"/>
    <property type="match status" value="1"/>
</dbReference>
<dbReference type="RefSeq" id="WP_271185435.1">
    <property type="nucleotide sequence ID" value="NZ_BSFE01000001.1"/>
</dbReference>
<dbReference type="Gene3D" id="2.30.40.10">
    <property type="entry name" value="Urease, subunit C, domain 1"/>
    <property type="match status" value="1"/>
</dbReference>
<dbReference type="Proteomes" id="UP001143486">
    <property type="component" value="Unassembled WGS sequence"/>
</dbReference>
<accession>A0A9W6MMC1</accession>
<dbReference type="PANTHER" id="PTHR43135:SF3">
    <property type="entry name" value="ALPHA-D-RIBOSE 1-METHYLPHOSPHONATE 5-TRIPHOSPHATE DIPHOSPHATASE"/>
    <property type="match status" value="1"/>
</dbReference>